<keyword evidence="10" id="KW-0413">Isomerase</keyword>
<keyword evidence="3" id="KW-0227">DNA damage</keyword>
<dbReference type="Proteomes" id="UP001595616">
    <property type="component" value="Unassembled WGS sequence"/>
</dbReference>
<proteinExistence type="predicted"/>
<keyword evidence="17" id="KW-1185">Reference proteome</keyword>
<keyword evidence="2 14" id="KW-0547">Nucleotide-binding</keyword>
<evidence type="ECO:0000313" key="17">
    <source>
        <dbReference type="Proteomes" id="UP001595616"/>
    </source>
</evidence>
<reference evidence="17" key="1">
    <citation type="journal article" date="2019" name="Int. J. Syst. Evol. Microbiol.">
        <title>The Global Catalogue of Microorganisms (GCM) 10K type strain sequencing project: providing services to taxonomists for standard genome sequencing and annotation.</title>
        <authorList>
            <consortium name="The Broad Institute Genomics Platform"/>
            <consortium name="The Broad Institute Genome Sequencing Center for Infectious Disease"/>
            <person name="Wu L."/>
            <person name="Ma J."/>
        </authorList>
    </citation>
    <scope>NUCLEOTIDE SEQUENCE [LARGE SCALE GENOMIC DNA]</scope>
    <source>
        <strain evidence="17">CECT 7956</strain>
    </source>
</reference>
<dbReference type="InterPro" id="IPR014016">
    <property type="entry name" value="UvrD-like_ATP-bd"/>
</dbReference>
<dbReference type="PROSITE" id="PS51198">
    <property type="entry name" value="UVRD_HELICASE_ATP_BIND"/>
    <property type="match status" value="1"/>
</dbReference>
<dbReference type="InterPro" id="IPR000212">
    <property type="entry name" value="DNA_helicase_UvrD/REP"/>
</dbReference>
<accession>A0ABV7Z226</accession>
<evidence type="ECO:0000313" key="16">
    <source>
        <dbReference type="EMBL" id="MFC3813167.1"/>
    </source>
</evidence>
<evidence type="ECO:0000256" key="9">
    <source>
        <dbReference type="ARBA" id="ARBA00023204"/>
    </source>
</evidence>
<feature type="domain" description="UvrD-like helicase ATP-binding" evidence="15">
    <location>
        <begin position="1"/>
        <end position="493"/>
    </location>
</feature>
<dbReference type="Gene3D" id="3.90.320.10">
    <property type="match status" value="1"/>
</dbReference>
<dbReference type="InterPro" id="IPR011604">
    <property type="entry name" value="PDDEXK-like_dom_sf"/>
</dbReference>
<keyword evidence="5 14" id="KW-0347">Helicase</keyword>
<dbReference type="PANTHER" id="PTHR11070:SF67">
    <property type="entry name" value="DNA 3'-5' HELICASE"/>
    <property type="match status" value="1"/>
</dbReference>
<evidence type="ECO:0000256" key="2">
    <source>
        <dbReference type="ARBA" id="ARBA00022741"/>
    </source>
</evidence>
<dbReference type="Pfam" id="PF12705">
    <property type="entry name" value="PDDEXK_1"/>
    <property type="match status" value="1"/>
</dbReference>
<name>A0ABV7Z226_9BACT</name>
<sequence length="1069" mass="123200">MSLFKIFSSSAGSGKTFTLTKEYLKLVLSQEDPKYFRKVLAITFTNDAADEMKSRILKALKSFTEEGGEISFLFQLILKELNDLNAETLKARAKAIFSNILHDYGDFSVKTIDSFINQIASAFTSDLNLPYNYEIQLDSEEILKESVDLLLEKIGTPGFEQISELVSDFIFTKLEDNKSWSLVSQELSDFSKSMLDDEKLYYLEKNKDLTVSDFRTIKKQIRAFNTKVLKQITELADTAFELIKSVGLSVESFTRGKTGPMGFYLKMAEKPEVLFFDDYDKVYNKNIQKAIEEDVWLTKTAGSETVNAVDQIKGRLRDIANQILEYNTYKEKILVLSEIERNVLKIPLLEYIKTEMETLMVFRNEVFLAHFNRLILNVVVNEPVPFVFERIGERYNHLLIDEFQDTSNSQFYNLLPLLDNALGDANFNMIVGDPKQSIYMWRGGNIQLMIDLIQKNVKSLKLNKETSEIQHSQIDHVSSFTQKENLNTNYRSSKEIINFNNQIFIFLREKYQSEYPHIFEVFEDVEQLWPDTVKVGGHVSIDFIAYDREGEVVLDTLISHVKDSLTLGYDLSDIAILCRKKSEAVKVADFLKNNGYQISSADSLKLSSSVSLEFLSALLSLHHQPSDPFYRFLVLECFYKIKNIDLEAASEITRLKDLNYALFLKYFADFGFNVDLSDSNNFYALCESFVDGFKLLENKAEVPYIYCFLDICLDFYQNKSQALIDFLEKWSKIKGKTSIQSKSQSAITVTTLHKSKGLEYPVVIMPFTNWDFTPRADSEVWMDVENYDWEELISDGKKLNAAPFRLKKAFEETSLGPEVKRQNEMLFIESLNMMYVAFTRAVDRLYIYCPDSHFNKPKGVANWIGEYALSKGVSADSGSTFMVSEGSIIPKRKELKAPEETILIPKVYEFAKKDRELLKLKAEVEFQNKYTKRGNLIHSVFENLKSASNLHEVLYLVALHNNISVEETEVLKKQILEVLNHPELKKYYTEGLDVLTEIDILGNTSELKRPDRVVFMENEVVIIDYKTGEKSITHKSQIKNYAYLFHQMGYKNLKNILVYFDPIAIEIVS</sequence>
<evidence type="ECO:0000256" key="3">
    <source>
        <dbReference type="ARBA" id="ARBA00022763"/>
    </source>
</evidence>
<keyword evidence="7 14" id="KW-0067">ATP-binding</keyword>
<dbReference type="Pfam" id="PF00580">
    <property type="entry name" value="UvrD-helicase"/>
    <property type="match status" value="1"/>
</dbReference>
<evidence type="ECO:0000259" key="15">
    <source>
        <dbReference type="PROSITE" id="PS51198"/>
    </source>
</evidence>
<evidence type="ECO:0000256" key="12">
    <source>
        <dbReference type="ARBA" id="ARBA00034808"/>
    </source>
</evidence>
<dbReference type="SUPFAM" id="SSF52540">
    <property type="entry name" value="P-loop containing nucleoside triphosphate hydrolases"/>
    <property type="match status" value="1"/>
</dbReference>
<comment type="caution">
    <text evidence="16">The sequence shown here is derived from an EMBL/GenBank/DDBJ whole genome shotgun (WGS) entry which is preliminary data.</text>
</comment>
<dbReference type="RefSeq" id="WP_379840072.1">
    <property type="nucleotide sequence ID" value="NZ_JBHRYQ010000001.1"/>
</dbReference>
<dbReference type="PANTHER" id="PTHR11070">
    <property type="entry name" value="UVRD / RECB / PCRA DNA HELICASE FAMILY MEMBER"/>
    <property type="match status" value="1"/>
</dbReference>
<protein>
    <recommendedName>
        <fullName evidence="12">DNA 3'-5' helicase</fullName>
        <ecNumber evidence="12">5.6.2.4</ecNumber>
    </recommendedName>
</protein>
<evidence type="ECO:0000256" key="5">
    <source>
        <dbReference type="ARBA" id="ARBA00022806"/>
    </source>
</evidence>
<dbReference type="EC" id="5.6.2.4" evidence="12"/>
<dbReference type="InterPro" id="IPR027417">
    <property type="entry name" value="P-loop_NTPase"/>
</dbReference>
<dbReference type="InterPro" id="IPR014017">
    <property type="entry name" value="DNA_helicase_UvrD-like_C"/>
</dbReference>
<evidence type="ECO:0000256" key="13">
    <source>
        <dbReference type="ARBA" id="ARBA00048988"/>
    </source>
</evidence>
<dbReference type="Pfam" id="PF13361">
    <property type="entry name" value="UvrD_C"/>
    <property type="match status" value="2"/>
</dbReference>
<evidence type="ECO:0000256" key="8">
    <source>
        <dbReference type="ARBA" id="ARBA00023125"/>
    </source>
</evidence>
<evidence type="ECO:0000256" key="7">
    <source>
        <dbReference type="ARBA" id="ARBA00022840"/>
    </source>
</evidence>
<comment type="catalytic activity">
    <reaction evidence="13">
        <text>ATP + H2O = ADP + phosphate + H(+)</text>
        <dbReference type="Rhea" id="RHEA:13065"/>
        <dbReference type="ChEBI" id="CHEBI:15377"/>
        <dbReference type="ChEBI" id="CHEBI:15378"/>
        <dbReference type="ChEBI" id="CHEBI:30616"/>
        <dbReference type="ChEBI" id="CHEBI:43474"/>
        <dbReference type="ChEBI" id="CHEBI:456216"/>
        <dbReference type="EC" id="5.6.2.4"/>
    </reaction>
</comment>
<feature type="binding site" evidence="14">
    <location>
        <begin position="9"/>
        <end position="16"/>
    </location>
    <ligand>
        <name>ATP</name>
        <dbReference type="ChEBI" id="CHEBI:30616"/>
    </ligand>
</feature>
<gene>
    <name evidence="16" type="ORF">ACFOOI_21050</name>
</gene>
<evidence type="ECO:0000256" key="6">
    <source>
        <dbReference type="ARBA" id="ARBA00022839"/>
    </source>
</evidence>
<dbReference type="EMBL" id="JBHRYQ010000001">
    <property type="protein sequence ID" value="MFC3813167.1"/>
    <property type="molecule type" value="Genomic_DNA"/>
</dbReference>
<keyword evidence="8" id="KW-0238">DNA-binding</keyword>
<evidence type="ECO:0000256" key="1">
    <source>
        <dbReference type="ARBA" id="ARBA00022722"/>
    </source>
</evidence>
<evidence type="ECO:0000256" key="10">
    <source>
        <dbReference type="ARBA" id="ARBA00023235"/>
    </source>
</evidence>
<organism evidence="16 17">
    <name type="scientific">Lacihabitans lacunae</name>
    <dbReference type="NCBI Taxonomy" id="1028214"/>
    <lineage>
        <taxon>Bacteria</taxon>
        <taxon>Pseudomonadati</taxon>
        <taxon>Bacteroidota</taxon>
        <taxon>Cytophagia</taxon>
        <taxon>Cytophagales</taxon>
        <taxon>Leadbetterellaceae</taxon>
        <taxon>Lacihabitans</taxon>
    </lineage>
</organism>
<evidence type="ECO:0000256" key="4">
    <source>
        <dbReference type="ARBA" id="ARBA00022801"/>
    </source>
</evidence>
<keyword evidence="6" id="KW-0269">Exonuclease</keyword>
<comment type="catalytic activity">
    <reaction evidence="11">
        <text>Couples ATP hydrolysis with the unwinding of duplex DNA by translocating in the 3'-5' direction.</text>
        <dbReference type="EC" id="5.6.2.4"/>
    </reaction>
</comment>
<keyword evidence="1" id="KW-0540">Nuclease</keyword>
<keyword evidence="4 14" id="KW-0378">Hydrolase</keyword>
<dbReference type="Gene3D" id="3.40.50.300">
    <property type="entry name" value="P-loop containing nucleotide triphosphate hydrolases"/>
    <property type="match status" value="4"/>
</dbReference>
<evidence type="ECO:0000256" key="14">
    <source>
        <dbReference type="PROSITE-ProRule" id="PRU00560"/>
    </source>
</evidence>
<evidence type="ECO:0000256" key="11">
    <source>
        <dbReference type="ARBA" id="ARBA00034617"/>
    </source>
</evidence>
<dbReference type="InterPro" id="IPR038726">
    <property type="entry name" value="PDDEXK_AddAB-type"/>
</dbReference>
<keyword evidence="9" id="KW-0234">DNA repair</keyword>
<dbReference type="GO" id="GO:0008854">
    <property type="term" value="F:exodeoxyribonuclease V activity"/>
    <property type="evidence" value="ECO:0007669"/>
    <property type="project" value="UniProtKB-EC"/>
</dbReference>